<keyword evidence="6 8" id="KW-0342">GTP-binding</keyword>
<accession>A0ABR6NDC8</accession>
<dbReference type="InterPro" id="IPR025877">
    <property type="entry name" value="MobA-like_NTP_Trfase"/>
</dbReference>
<evidence type="ECO:0000256" key="1">
    <source>
        <dbReference type="ARBA" id="ARBA00022490"/>
    </source>
</evidence>
<organism evidence="10 11">
    <name type="scientific">Sphingobium lignivorans</name>
    <dbReference type="NCBI Taxonomy" id="2735886"/>
    <lineage>
        <taxon>Bacteria</taxon>
        <taxon>Pseudomonadati</taxon>
        <taxon>Pseudomonadota</taxon>
        <taxon>Alphaproteobacteria</taxon>
        <taxon>Sphingomonadales</taxon>
        <taxon>Sphingomonadaceae</taxon>
        <taxon>Sphingobium</taxon>
    </lineage>
</organism>
<dbReference type="SUPFAM" id="SSF53448">
    <property type="entry name" value="Nucleotide-diphospho-sugar transferases"/>
    <property type="match status" value="1"/>
</dbReference>
<comment type="caution">
    <text evidence="10">The sequence shown here is derived from an EMBL/GenBank/DDBJ whole genome shotgun (WGS) entry which is preliminary data.</text>
</comment>
<comment type="domain">
    <text evidence="8">The N-terminal domain determines nucleotide recognition and specific binding, while the C-terminal domain determines the specific binding to the target protein.</text>
</comment>
<dbReference type="RefSeq" id="WP_184151430.1">
    <property type="nucleotide sequence ID" value="NZ_JACHKA010000001.1"/>
</dbReference>
<dbReference type="InterPro" id="IPR013482">
    <property type="entry name" value="Molybde_CF_guanTrfase"/>
</dbReference>
<dbReference type="EC" id="2.7.7.77" evidence="8"/>
<comment type="caution">
    <text evidence="8">Lacks conserved residue(s) required for the propagation of feature annotation.</text>
</comment>
<keyword evidence="2 8" id="KW-0808">Transferase</keyword>
<protein>
    <recommendedName>
        <fullName evidence="8">Molybdenum cofactor guanylyltransferase</fullName>
        <shortName evidence="8">MoCo guanylyltransferase</shortName>
        <ecNumber evidence="8">2.7.7.77</ecNumber>
    </recommendedName>
    <alternativeName>
        <fullName evidence="8">GTP:molybdopterin guanylyltransferase</fullName>
    </alternativeName>
    <alternativeName>
        <fullName evidence="8">Mo-MPT guanylyltransferase</fullName>
    </alternativeName>
    <alternativeName>
        <fullName evidence="8">Molybdopterin guanylyltransferase</fullName>
    </alternativeName>
    <alternativeName>
        <fullName evidence="8">Molybdopterin-guanine dinucleotide synthase</fullName>
        <shortName evidence="8">MGD synthase</shortName>
    </alternativeName>
</protein>
<dbReference type="GO" id="GO:0061603">
    <property type="term" value="F:molybdenum cofactor guanylyltransferase activity"/>
    <property type="evidence" value="ECO:0007669"/>
    <property type="project" value="UniProtKB-EC"/>
</dbReference>
<evidence type="ECO:0000313" key="10">
    <source>
        <dbReference type="EMBL" id="MBB5985261.1"/>
    </source>
</evidence>
<evidence type="ECO:0000256" key="4">
    <source>
        <dbReference type="ARBA" id="ARBA00022741"/>
    </source>
</evidence>
<evidence type="ECO:0000259" key="9">
    <source>
        <dbReference type="Pfam" id="PF12804"/>
    </source>
</evidence>
<evidence type="ECO:0000313" key="11">
    <source>
        <dbReference type="Proteomes" id="UP001138540"/>
    </source>
</evidence>
<feature type="binding site" evidence="8">
    <location>
        <position position="105"/>
    </location>
    <ligand>
        <name>GTP</name>
        <dbReference type="ChEBI" id="CHEBI:37565"/>
    </ligand>
</feature>
<keyword evidence="3 8" id="KW-0479">Metal-binding</keyword>
<keyword evidence="7 8" id="KW-0501">Molybdenum cofactor biosynthesis</keyword>
<evidence type="ECO:0000256" key="7">
    <source>
        <dbReference type="ARBA" id="ARBA00023150"/>
    </source>
</evidence>
<evidence type="ECO:0000256" key="3">
    <source>
        <dbReference type="ARBA" id="ARBA00022723"/>
    </source>
</evidence>
<dbReference type="Pfam" id="PF12804">
    <property type="entry name" value="NTP_transf_3"/>
    <property type="match status" value="1"/>
</dbReference>
<dbReference type="EMBL" id="JACHKA010000001">
    <property type="protein sequence ID" value="MBB5985261.1"/>
    <property type="molecule type" value="Genomic_DNA"/>
</dbReference>
<keyword evidence="10" id="KW-0548">Nucleotidyltransferase</keyword>
<dbReference type="Proteomes" id="UP001138540">
    <property type="component" value="Unassembled WGS sequence"/>
</dbReference>
<gene>
    <name evidence="8" type="primary">mobA</name>
    <name evidence="10" type="ORF">HNP60_001235</name>
</gene>
<feature type="binding site" evidence="8">
    <location>
        <begin position="20"/>
        <end position="22"/>
    </location>
    <ligand>
        <name>GTP</name>
        <dbReference type="ChEBI" id="CHEBI:37565"/>
    </ligand>
</feature>
<feature type="domain" description="MobA-like NTP transferase" evidence="9">
    <location>
        <begin position="17"/>
        <end position="118"/>
    </location>
</feature>
<dbReference type="Gene3D" id="3.90.550.10">
    <property type="entry name" value="Spore Coat Polysaccharide Biosynthesis Protein SpsA, Chain A"/>
    <property type="match status" value="1"/>
</dbReference>
<comment type="subcellular location">
    <subcellularLocation>
        <location evidence="8">Cytoplasm</location>
    </subcellularLocation>
</comment>
<dbReference type="PANTHER" id="PTHR19136">
    <property type="entry name" value="MOLYBDENUM COFACTOR GUANYLYLTRANSFERASE"/>
    <property type="match status" value="1"/>
</dbReference>
<comment type="similarity">
    <text evidence="8">Belongs to the MobA family.</text>
</comment>
<feature type="binding site" evidence="8">
    <location>
        <position position="72"/>
    </location>
    <ligand>
        <name>GTP</name>
        <dbReference type="ChEBI" id="CHEBI:37565"/>
    </ligand>
</feature>
<dbReference type="PANTHER" id="PTHR19136:SF81">
    <property type="entry name" value="MOLYBDENUM COFACTOR GUANYLYLTRANSFERASE"/>
    <property type="match status" value="1"/>
</dbReference>
<reference evidence="10 11" key="1">
    <citation type="submission" date="2020-08" db="EMBL/GenBank/DDBJ databases">
        <title>Exploring microbial biodiversity for novel pathways involved in the catabolism of aromatic compounds derived from lignin.</title>
        <authorList>
            <person name="Elkins J."/>
        </authorList>
    </citation>
    <scope>NUCLEOTIDE SEQUENCE [LARGE SCALE GENOMIC DNA]</scope>
    <source>
        <strain evidence="10 11">B1D3A</strain>
    </source>
</reference>
<comment type="subunit">
    <text evidence="8">Monomer.</text>
</comment>
<name>A0ABR6NDC8_9SPHN</name>
<comment type="function">
    <text evidence="8">Transfers a GMP moiety from GTP to Mo-molybdopterin (Mo-MPT) cofactor (Moco or molybdenum cofactor) to form Mo-molybdopterin guanine dinucleotide (Mo-MGD) cofactor.</text>
</comment>
<evidence type="ECO:0000256" key="6">
    <source>
        <dbReference type="ARBA" id="ARBA00023134"/>
    </source>
</evidence>
<sequence>MSCCAGLLGIDRSAVLGAVIAGGRSTRFGSDKALARFHGRPLIDHALDNLATHCGQVIVCGRTHDGMSTVPDQPAAGMGPLGGLAAALLEAQARGLPAVLSVPCDAIDLPQDLLKRLFPYPAYVESLPVIGLWPAAAAADALAILDGNGTHSMKAFASRIGARAVQLAREPVNINTAADLERVERHGL</sequence>
<feature type="binding site" evidence="8">
    <location>
        <position position="32"/>
    </location>
    <ligand>
        <name>GTP</name>
        <dbReference type="ChEBI" id="CHEBI:37565"/>
    </ligand>
</feature>
<keyword evidence="5 8" id="KW-0460">Magnesium</keyword>
<keyword evidence="1 8" id="KW-0963">Cytoplasm</keyword>
<keyword evidence="4 8" id="KW-0547">Nucleotide-binding</keyword>
<feature type="binding site" evidence="8">
    <location>
        <position position="105"/>
    </location>
    <ligand>
        <name>Mg(2+)</name>
        <dbReference type="ChEBI" id="CHEBI:18420"/>
    </ligand>
</feature>
<comment type="cofactor">
    <cofactor evidence="8">
        <name>Mg(2+)</name>
        <dbReference type="ChEBI" id="CHEBI:18420"/>
    </cofactor>
</comment>
<evidence type="ECO:0000256" key="5">
    <source>
        <dbReference type="ARBA" id="ARBA00022842"/>
    </source>
</evidence>
<dbReference type="InterPro" id="IPR029044">
    <property type="entry name" value="Nucleotide-diphossugar_trans"/>
</dbReference>
<evidence type="ECO:0000256" key="2">
    <source>
        <dbReference type="ARBA" id="ARBA00022679"/>
    </source>
</evidence>
<dbReference type="HAMAP" id="MF_00316">
    <property type="entry name" value="MobA"/>
    <property type="match status" value="1"/>
</dbReference>
<keyword evidence="11" id="KW-1185">Reference proteome</keyword>
<evidence type="ECO:0000256" key="8">
    <source>
        <dbReference type="HAMAP-Rule" id="MF_00316"/>
    </source>
</evidence>
<comment type="catalytic activity">
    <reaction evidence="8">
        <text>Mo-molybdopterin + GTP + H(+) = Mo-molybdopterin guanine dinucleotide + diphosphate</text>
        <dbReference type="Rhea" id="RHEA:34243"/>
        <dbReference type="ChEBI" id="CHEBI:15378"/>
        <dbReference type="ChEBI" id="CHEBI:33019"/>
        <dbReference type="ChEBI" id="CHEBI:37565"/>
        <dbReference type="ChEBI" id="CHEBI:71302"/>
        <dbReference type="ChEBI" id="CHEBI:71310"/>
        <dbReference type="EC" id="2.7.7.77"/>
    </reaction>
</comment>
<proteinExistence type="inferred from homology"/>